<dbReference type="Proteomes" id="UP001151699">
    <property type="component" value="Chromosome X"/>
</dbReference>
<keyword evidence="3" id="KW-1185">Reference proteome</keyword>
<gene>
    <name evidence="2" type="ORF">Bhyg_10536</name>
</gene>
<feature type="region of interest" description="Disordered" evidence="1">
    <location>
        <begin position="341"/>
        <end position="367"/>
    </location>
</feature>
<evidence type="ECO:0000313" key="3">
    <source>
        <dbReference type="Proteomes" id="UP001151699"/>
    </source>
</evidence>
<feature type="compositionally biased region" description="Polar residues" evidence="1">
    <location>
        <begin position="445"/>
        <end position="470"/>
    </location>
</feature>
<feature type="compositionally biased region" description="Polar residues" evidence="1">
    <location>
        <begin position="356"/>
        <end position="367"/>
    </location>
</feature>
<feature type="region of interest" description="Disordered" evidence="1">
    <location>
        <begin position="428"/>
        <end position="473"/>
    </location>
</feature>
<feature type="region of interest" description="Disordered" evidence="1">
    <location>
        <begin position="267"/>
        <end position="286"/>
    </location>
</feature>
<dbReference type="EMBL" id="WJQU01000003">
    <property type="protein sequence ID" value="KAJ6637805.1"/>
    <property type="molecule type" value="Genomic_DNA"/>
</dbReference>
<evidence type="ECO:0000313" key="2">
    <source>
        <dbReference type="EMBL" id="KAJ6637805.1"/>
    </source>
</evidence>
<comment type="caution">
    <text evidence="2">The sequence shown here is derived from an EMBL/GenBank/DDBJ whole genome shotgun (WGS) entry which is preliminary data.</text>
</comment>
<accession>A0A9Q0MV81</accession>
<reference evidence="2" key="1">
    <citation type="submission" date="2022-07" db="EMBL/GenBank/DDBJ databases">
        <authorList>
            <person name="Trinca V."/>
            <person name="Uliana J.V.C."/>
            <person name="Torres T.T."/>
            <person name="Ward R.J."/>
            <person name="Monesi N."/>
        </authorList>
    </citation>
    <scope>NUCLEOTIDE SEQUENCE</scope>
    <source>
        <strain evidence="2">HSMRA1968</strain>
        <tissue evidence="2">Whole embryos</tissue>
    </source>
</reference>
<organism evidence="2 3">
    <name type="scientific">Pseudolycoriella hygida</name>
    <dbReference type="NCBI Taxonomy" id="35572"/>
    <lineage>
        <taxon>Eukaryota</taxon>
        <taxon>Metazoa</taxon>
        <taxon>Ecdysozoa</taxon>
        <taxon>Arthropoda</taxon>
        <taxon>Hexapoda</taxon>
        <taxon>Insecta</taxon>
        <taxon>Pterygota</taxon>
        <taxon>Neoptera</taxon>
        <taxon>Endopterygota</taxon>
        <taxon>Diptera</taxon>
        <taxon>Nematocera</taxon>
        <taxon>Sciaroidea</taxon>
        <taxon>Sciaridae</taxon>
        <taxon>Pseudolycoriella</taxon>
    </lineage>
</organism>
<proteinExistence type="predicted"/>
<protein>
    <recommendedName>
        <fullName evidence="4">C3H1-type domain-containing protein</fullName>
    </recommendedName>
</protein>
<dbReference type="AlphaFoldDB" id="A0A9Q0MV81"/>
<evidence type="ECO:0000256" key="1">
    <source>
        <dbReference type="SAM" id="MobiDB-lite"/>
    </source>
</evidence>
<feature type="compositionally biased region" description="Polar residues" evidence="1">
    <location>
        <begin position="267"/>
        <end position="284"/>
    </location>
</feature>
<name>A0A9Q0MV81_9DIPT</name>
<sequence>MISGMSSENQCENTNCQDSSQFANVVFKIENHSPEILTNDINENFLKRTSASEERETFFINELKYNESNFDKENHSNNGIHYKENISEFLDDDPLINTKLSADFSDDIISEFLIFNKKTKLNTPLTCNRLEEVSSVPKTERKRKLAELNSDHKIYPKRKPKVTISTKNRRSYLNTSQSHRITRAAKPRTTIGSKTLNANLSKPAIERPRIVLKFLRSPSGYYQCFDPYSLQNSSIEAIRSKFETKDCWVVIEKLQITNLLESLKQTPNTTGQFHSDSTDPNEFSVNRDFNENHIKLNNEDPKDQLNPLFENQVSSTMNEETMSDADNGSMTSELSLFASSLSDFSSSPDRDGDFNENVNKQTDAQNTSRLTQPFLTIKAVGHILELTDTNAMVEEILSLTVRNQPKMLSPIRDLDLSLTTENRKIIYKSDGTDQKTPVADIAPSKNESSASTKTVSSHTLAESNSKNCSTHPFMPQKIKMVSPIRDLDLSLTNERRNIINKSGGTDPKLPVADIAPLKNESSASTEPVSHKLAESNSNKCSTFMPRVIINTVESSSQSQDLRQRLSKTQVVTRNVGEGVASQQSGYSTQHSETSAADAYSIEKNRFYPALKLFNHPCLKFLQELPVCQQNRCRYNHELPACDVILGKMLKFTNEVICNIYDGFIKKTRLTFTRYFLVMCQIYVNRRIVPSLERLVSDCEHYKSYNFLETIFNAMSACGINASDSLMLILKNCDICSASESIIKIVRDNPP</sequence>
<evidence type="ECO:0008006" key="4">
    <source>
        <dbReference type="Google" id="ProtNLM"/>
    </source>
</evidence>
<feature type="non-terminal residue" evidence="2">
    <location>
        <position position="1"/>
    </location>
</feature>